<organism evidence="1">
    <name type="scientific">Rhizophora mucronata</name>
    <name type="common">Asiatic mangrove</name>
    <dbReference type="NCBI Taxonomy" id="61149"/>
    <lineage>
        <taxon>Eukaryota</taxon>
        <taxon>Viridiplantae</taxon>
        <taxon>Streptophyta</taxon>
        <taxon>Embryophyta</taxon>
        <taxon>Tracheophyta</taxon>
        <taxon>Spermatophyta</taxon>
        <taxon>Magnoliopsida</taxon>
        <taxon>eudicotyledons</taxon>
        <taxon>Gunneridae</taxon>
        <taxon>Pentapetalae</taxon>
        <taxon>rosids</taxon>
        <taxon>fabids</taxon>
        <taxon>Malpighiales</taxon>
        <taxon>Rhizophoraceae</taxon>
        <taxon>Rhizophora</taxon>
    </lineage>
</organism>
<proteinExistence type="predicted"/>
<evidence type="ECO:0000313" key="1">
    <source>
        <dbReference type="EMBL" id="MBX35087.1"/>
    </source>
</evidence>
<protein>
    <submittedName>
        <fullName evidence="1">Uncharacterized protein MANES_01G060100</fullName>
    </submittedName>
</protein>
<dbReference type="PANTHER" id="PTHR46872:SF10">
    <property type="entry name" value="MYB-LIKE DOMAIN-CONTAINING PROTEIN"/>
    <property type="match status" value="1"/>
</dbReference>
<dbReference type="EMBL" id="GGEC01054603">
    <property type="protein sequence ID" value="MBX35087.1"/>
    <property type="molecule type" value="Transcribed_RNA"/>
</dbReference>
<sequence length="131" mass="15466">MKLKLELGPVFYRWGFDRMGEEVSISWTVKEEMRFKDMVRSSPPSLGMSLWNHANRYFPRRTREELVSYYFNVFLVRRRSYQNRVTPKEIDSDDDDSDFGSFAYSYGLAAAKFPGADELICSENKQCIDFQ</sequence>
<dbReference type="PANTHER" id="PTHR46872">
    <property type="entry name" value="DNA BINDING PROTEIN"/>
    <property type="match status" value="1"/>
</dbReference>
<dbReference type="CDD" id="cd00167">
    <property type="entry name" value="SANT"/>
    <property type="match status" value="1"/>
</dbReference>
<dbReference type="InterPro" id="IPR001005">
    <property type="entry name" value="SANT/Myb"/>
</dbReference>
<reference evidence="1" key="1">
    <citation type="submission" date="2018-02" db="EMBL/GenBank/DDBJ databases">
        <title>Rhizophora mucronata_Transcriptome.</title>
        <authorList>
            <person name="Meera S.P."/>
            <person name="Sreeshan A."/>
            <person name="Augustine A."/>
        </authorList>
    </citation>
    <scope>NUCLEOTIDE SEQUENCE</scope>
    <source>
        <tissue evidence="1">Leaf</tissue>
    </source>
</reference>
<dbReference type="AlphaFoldDB" id="A0A2P2MXY6"/>
<name>A0A2P2MXY6_RHIMU</name>
<accession>A0A2P2MXY6</accession>